<sequence>MFGARTRITLAGTGIAAALLIAGCSSGDNSAAPSTTMAGMDHGTATGSTRSDFNDADISFLQMMYPHHAQAVDMAKLVPTRSQNQQLIALAANVEQAQSPEMQQIADLLRAFGKPAPAATMGHDMPGIMSQDQMTALQNATGPEFDRMWMQMMIDHHRGAIDMANAELSSGVNADAKKLAQQIVSAQQTEIQQMQSMLG</sequence>
<dbReference type="Proteomes" id="UP000254869">
    <property type="component" value="Unassembled WGS sequence"/>
</dbReference>
<evidence type="ECO:0000313" key="3">
    <source>
        <dbReference type="EMBL" id="RDI66879.1"/>
    </source>
</evidence>
<proteinExistence type="predicted"/>
<dbReference type="RefSeq" id="WP_174556106.1">
    <property type="nucleotide sequence ID" value="NZ_QQBC01000004.1"/>
</dbReference>
<dbReference type="EMBL" id="QQBC01000004">
    <property type="protein sequence ID" value="RDI66879.1"/>
    <property type="molecule type" value="Genomic_DNA"/>
</dbReference>
<name>A0A370I831_9NOCA</name>
<comment type="caution">
    <text evidence="3">The sequence shown here is derived from an EMBL/GenBank/DDBJ whole genome shotgun (WGS) entry which is preliminary data.</text>
</comment>
<dbReference type="InterPro" id="IPR005183">
    <property type="entry name" value="DUF305_CopM-like"/>
</dbReference>
<keyword evidence="1" id="KW-0732">Signal</keyword>
<dbReference type="PROSITE" id="PS51257">
    <property type="entry name" value="PROKAR_LIPOPROTEIN"/>
    <property type="match status" value="1"/>
</dbReference>
<evidence type="ECO:0000259" key="2">
    <source>
        <dbReference type="Pfam" id="PF03713"/>
    </source>
</evidence>
<feature type="signal peptide" evidence="1">
    <location>
        <begin position="1"/>
        <end position="31"/>
    </location>
</feature>
<dbReference type="STRING" id="1210086.GCA_001613105_01828"/>
<dbReference type="AlphaFoldDB" id="A0A370I831"/>
<evidence type="ECO:0000313" key="4">
    <source>
        <dbReference type="Proteomes" id="UP000254869"/>
    </source>
</evidence>
<dbReference type="Gene3D" id="1.20.1260.10">
    <property type="match status" value="1"/>
</dbReference>
<keyword evidence="4" id="KW-1185">Reference proteome</keyword>
<accession>A0A370I831</accession>
<dbReference type="PANTHER" id="PTHR36933">
    <property type="entry name" value="SLL0788 PROTEIN"/>
    <property type="match status" value="1"/>
</dbReference>
<dbReference type="PANTHER" id="PTHR36933:SF1">
    <property type="entry name" value="SLL0788 PROTEIN"/>
    <property type="match status" value="1"/>
</dbReference>
<feature type="chain" id="PRO_5016762487" evidence="1">
    <location>
        <begin position="32"/>
        <end position="199"/>
    </location>
</feature>
<organism evidence="3 4">
    <name type="scientific">Nocardia pseudobrasiliensis</name>
    <dbReference type="NCBI Taxonomy" id="45979"/>
    <lineage>
        <taxon>Bacteria</taxon>
        <taxon>Bacillati</taxon>
        <taxon>Actinomycetota</taxon>
        <taxon>Actinomycetes</taxon>
        <taxon>Mycobacteriales</taxon>
        <taxon>Nocardiaceae</taxon>
        <taxon>Nocardia</taxon>
    </lineage>
</organism>
<evidence type="ECO:0000256" key="1">
    <source>
        <dbReference type="SAM" id="SignalP"/>
    </source>
</evidence>
<protein>
    <submittedName>
        <fullName evidence="3">Uncharacterized protein (DUF305 family)</fullName>
    </submittedName>
</protein>
<dbReference type="InterPro" id="IPR012347">
    <property type="entry name" value="Ferritin-like"/>
</dbReference>
<reference evidence="3 4" key="1">
    <citation type="submission" date="2018-07" db="EMBL/GenBank/DDBJ databases">
        <title>Genomic Encyclopedia of Type Strains, Phase IV (KMG-IV): sequencing the most valuable type-strain genomes for metagenomic binning, comparative biology and taxonomic classification.</title>
        <authorList>
            <person name="Goeker M."/>
        </authorList>
    </citation>
    <scope>NUCLEOTIDE SEQUENCE [LARGE SCALE GENOMIC DNA]</scope>
    <source>
        <strain evidence="3 4">DSM 44290</strain>
    </source>
</reference>
<dbReference type="Pfam" id="PF03713">
    <property type="entry name" value="DUF305"/>
    <property type="match status" value="1"/>
</dbReference>
<feature type="domain" description="DUF305" evidence="2">
    <location>
        <begin position="57"/>
        <end position="198"/>
    </location>
</feature>
<gene>
    <name evidence="3" type="ORF">DFR76_104632</name>
</gene>